<name>A0A7C3V772_9BACT</name>
<evidence type="ECO:0000313" key="2">
    <source>
        <dbReference type="EMBL" id="HGF33919.1"/>
    </source>
</evidence>
<dbReference type="Gene3D" id="3.40.109.10">
    <property type="entry name" value="NADH Oxidase"/>
    <property type="match status" value="1"/>
</dbReference>
<reference evidence="2" key="1">
    <citation type="journal article" date="2020" name="mSystems">
        <title>Genome- and Community-Level Interaction Insights into Carbon Utilization and Element Cycling Functions of Hydrothermarchaeota in Hydrothermal Sediment.</title>
        <authorList>
            <person name="Zhou Z."/>
            <person name="Liu Y."/>
            <person name="Xu W."/>
            <person name="Pan J."/>
            <person name="Luo Z.H."/>
            <person name="Li M."/>
        </authorList>
    </citation>
    <scope>NUCLEOTIDE SEQUENCE [LARGE SCALE GENOMIC DNA]</scope>
    <source>
        <strain evidence="2">SpSt-897</strain>
    </source>
</reference>
<accession>A0A7C3V772</accession>
<dbReference type="NCBIfam" id="TIGR03605">
    <property type="entry name" value="antibiot_sagB"/>
    <property type="match status" value="1"/>
</dbReference>
<dbReference type="InterPro" id="IPR000415">
    <property type="entry name" value="Nitroreductase-like"/>
</dbReference>
<dbReference type="AlphaFoldDB" id="A0A7C3V772"/>
<proteinExistence type="predicted"/>
<dbReference type="EMBL" id="DTMF01000148">
    <property type="protein sequence ID" value="HGF33919.1"/>
    <property type="molecule type" value="Genomic_DNA"/>
</dbReference>
<feature type="domain" description="Nitroreductase" evidence="1">
    <location>
        <begin position="65"/>
        <end position="243"/>
    </location>
</feature>
<dbReference type="GO" id="GO:0016491">
    <property type="term" value="F:oxidoreductase activity"/>
    <property type="evidence" value="ECO:0007669"/>
    <property type="project" value="InterPro"/>
</dbReference>
<dbReference type="InterPro" id="IPR052544">
    <property type="entry name" value="Bacteriocin_Proc_Enz"/>
</dbReference>
<dbReference type="CDD" id="cd02142">
    <property type="entry name" value="McbC_SagB-like_oxidoreductase"/>
    <property type="match status" value="1"/>
</dbReference>
<dbReference type="PANTHER" id="PTHR43745">
    <property type="entry name" value="NITROREDUCTASE MJ1384-RELATED"/>
    <property type="match status" value="1"/>
</dbReference>
<dbReference type="SUPFAM" id="SSF55469">
    <property type="entry name" value="FMN-dependent nitroreductase-like"/>
    <property type="match status" value="1"/>
</dbReference>
<dbReference type="PANTHER" id="PTHR43745:SF2">
    <property type="entry name" value="NITROREDUCTASE MJ1384-RELATED"/>
    <property type="match status" value="1"/>
</dbReference>
<gene>
    <name evidence="2" type="ORF">ENW96_05945</name>
</gene>
<dbReference type="Pfam" id="PF00881">
    <property type="entry name" value="Nitroreductase"/>
    <property type="match status" value="1"/>
</dbReference>
<organism evidence="2">
    <name type="scientific">Desulfobacca acetoxidans</name>
    <dbReference type="NCBI Taxonomy" id="60893"/>
    <lineage>
        <taxon>Bacteria</taxon>
        <taxon>Pseudomonadati</taxon>
        <taxon>Thermodesulfobacteriota</taxon>
        <taxon>Desulfobaccia</taxon>
        <taxon>Desulfobaccales</taxon>
        <taxon>Desulfobaccaceae</taxon>
        <taxon>Desulfobacca</taxon>
    </lineage>
</organism>
<comment type="caution">
    <text evidence="2">The sequence shown here is derived from an EMBL/GenBank/DDBJ whole genome shotgun (WGS) entry which is preliminary data.</text>
</comment>
<dbReference type="InterPro" id="IPR020051">
    <property type="entry name" value="SagB-type_dehydrogenase"/>
</dbReference>
<protein>
    <submittedName>
        <fullName evidence="2">SagB/ThcOx family dehydrogenase</fullName>
    </submittedName>
</protein>
<sequence length="246" mass="27599">MSREFPGGIGRRYLKETRYTRTGLGEPSLSYPRGTPFKQYPEAAVRLVIPAPQNPRTADFWETLARRRSLRQYQDRYLTQEELAALVWATQGVTLATPNYLLRTAPSAGALYPVETYLAIHKVEDVEPGIWHLNLPDFCLELLKGMDARQALAQACLGQRFLAEAAVDFIWTGILNRAMWKYRERAIRYIFLDAGHICQNLMLAATALNLGCCPVGAFFDEEVENLVGIDGVEEVALYLASVGPLS</sequence>
<dbReference type="InterPro" id="IPR029479">
    <property type="entry name" value="Nitroreductase"/>
</dbReference>
<evidence type="ECO:0000259" key="1">
    <source>
        <dbReference type="Pfam" id="PF00881"/>
    </source>
</evidence>